<accession>A0A9D5BWJ3</accession>
<feature type="domain" description="EF-hand" evidence="8">
    <location>
        <begin position="130"/>
        <end position="165"/>
    </location>
</feature>
<evidence type="ECO:0000256" key="6">
    <source>
        <dbReference type="ARBA" id="ARBA00022840"/>
    </source>
</evidence>
<keyword evidence="3" id="KW-0547">Nucleotide-binding</keyword>
<dbReference type="InterPro" id="IPR011992">
    <property type="entry name" value="EF-hand-dom_pair"/>
</dbReference>
<evidence type="ECO:0000256" key="5">
    <source>
        <dbReference type="ARBA" id="ARBA00022837"/>
    </source>
</evidence>
<evidence type="ECO:0000313" key="9">
    <source>
        <dbReference type="EMBL" id="KAJ0961871.1"/>
    </source>
</evidence>
<dbReference type="PROSITE" id="PS50222">
    <property type="entry name" value="EF_HAND_2"/>
    <property type="match status" value="1"/>
</dbReference>
<dbReference type="PROSITE" id="PS00018">
    <property type="entry name" value="EF_HAND_1"/>
    <property type="match status" value="1"/>
</dbReference>
<dbReference type="AlphaFoldDB" id="A0A9D5BWJ3"/>
<proteinExistence type="predicted"/>
<evidence type="ECO:0000256" key="3">
    <source>
        <dbReference type="ARBA" id="ARBA00022741"/>
    </source>
</evidence>
<comment type="caution">
    <text evidence="9">The sequence shown here is derived from an EMBL/GenBank/DDBJ whole genome shotgun (WGS) entry which is preliminary data.</text>
</comment>
<keyword evidence="10" id="KW-1185">Reference proteome</keyword>
<dbReference type="GO" id="GO:0004674">
    <property type="term" value="F:protein serine/threonine kinase activity"/>
    <property type="evidence" value="ECO:0007669"/>
    <property type="project" value="UniProtKB-KW"/>
</dbReference>
<evidence type="ECO:0000256" key="1">
    <source>
        <dbReference type="ARBA" id="ARBA00022527"/>
    </source>
</evidence>
<organism evidence="9 10">
    <name type="scientific">Dioscorea zingiberensis</name>
    <dbReference type="NCBI Taxonomy" id="325984"/>
    <lineage>
        <taxon>Eukaryota</taxon>
        <taxon>Viridiplantae</taxon>
        <taxon>Streptophyta</taxon>
        <taxon>Embryophyta</taxon>
        <taxon>Tracheophyta</taxon>
        <taxon>Spermatophyta</taxon>
        <taxon>Magnoliopsida</taxon>
        <taxon>Liliopsida</taxon>
        <taxon>Dioscoreales</taxon>
        <taxon>Dioscoreaceae</taxon>
        <taxon>Dioscorea</taxon>
    </lineage>
</organism>
<sequence>MESKEEGNCPNITSKGVGDLYTIWDWILTEKLQIIRDRRKLYSVILVVLETFDNVILGILDIGRDGWIHFVLSAVLLLNTDNHPWIKEEDGEAPDTPLDDAVQSRLKQFRAMNKFKKAALRVIAGCLSEEEMRGLKEMFKNIDTDNSGSITLEELKQGDIQDLGYDITKAYNFFFVNGEGTLKTVSDDAGVVVLADHLREQMTVDIYVESTGVCHEQNLPEVLAPVSQEKNYNSSEDAEVEEARNNVRKFVELKKSLEQGDQIDADEAPTIQNFDESAESDHGLQGTSDRPGHKYGKESTGDVHIDASPATDPIECVSASQTKHKGNAAPKEKAKRQQLHPKGRNLLPLKGQS</sequence>
<dbReference type="InterPro" id="IPR050205">
    <property type="entry name" value="CDPK_Ser/Thr_kinases"/>
</dbReference>
<evidence type="ECO:0000256" key="2">
    <source>
        <dbReference type="ARBA" id="ARBA00022679"/>
    </source>
</evidence>
<reference evidence="9" key="1">
    <citation type="submission" date="2021-03" db="EMBL/GenBank/DDBJ databases">
        <authorList>
            <person name="Li Z."/>
            <person name="Yang C."/>
        </authorList>
    </citation>
    <scope>NUCLEOTIDE SEQUENCE</scope>
    <source>
        <strain evidence="9">Dzin_1.0</strain>
        <tissue evidence="9">Leaf</tissue>
    </source>
</reference>
<keyword evidence="2" id="KW-0808">Transferase</keyword>
<keyword evidence="1" id="KW-0723">Serine/threonine-protein kinase</keyword>
<keyword evidence="6" id="KW-0067">ATP-binding</keyword>
<evidence type="ECO:0000256" key="7">
    <source>
        <dbReference type="SAM" id="MobiDB-lite"/>
    </source>
</evidence>
<dbReference type="GO" id="GO:0005524">
    <property type="term" value="F:ATP binding"/>
    <property type="evidence" value="ECO:0007669"/>
    <property type="project" value="UniProtKB-KW"/>
</dbReference>
<keyword evidence="5" id="KW-0106">Calcium</keyword>
<dbReference type="Proteomes" id="UP001085076">
    <property type="component" value="Miscellaneous, Linkage group lg10"/>
</dbReference>
<protein>
    <recommendedName>
        <fullName evidence="8">EF-hand domain-containing protein</fullName>
    </recommendedName>
</protein>
<dbReference type="Pfam" id="PF00036">
    <property type="entry name" value="EF-hand_1"/>
    <property type="match status" value="1"/>
</dbReference>
<dbReference type="SUPFAM" id="SSF47473">
    <property type="entry name" value="EF-hand"/>
    <property type="match status" value="1"/>
</dbReference>
<name>A0A9D5BWJ3_9LILI</name>
<gene>
    <name evidence="9" type="ORF">J5N97_029699</name>
</gene>
<feature type="compositionally biased region" description="Basic and acidic residues" evidence="7">
    <location>
        <begin position="290"/>
        <end position="305"/>
    </location>
</feature>
<dbReference type="EMBL" id="JAGGNH010000010">
    <property type="protein sequence ID" value="KAJ0961871.1"/>
    <property type="molecule type" value="Genomic_DNA"/>
</dbReference>
<evidence type="ECO:0000259" key="8">
    <source>
        <dbReference type="PROSITE" id="PS50222"/>
    </source>
</evidence>
<dbReference type="Gene3D" id="1.10.238.10">
    <property type="entry name" value="EF-hand"/>
    <property type="match status" value="1"/>
</dbReference>
<evidence type="ECO:0000256" key="4">
    <source>
        <dbReference type="ARBA" id="ARBA00022777"/>
    </source>
</evidence>
<dbReference type="OrthoDB" id="40902at2759"/>
<feature type="region of interest" description="Disordered" evidence="7">
    <location>
        <begin position="275"/>
        <end position="353"/>
    </location>
</feature>
<reference evidence="9" key="2">
    <citation type="journal article" date="2022" name="Hortic Res">
        <title>The genome of Dioscorea zingiberensis sheds light on the biosynthesis, origin and evolution of the medicinally important diosgenin saponins.</title>
        <authorList>
            <person name="Li Y."/>
            <person name="Tan C."/>
            <person name="Li Z."/>
            <person name="Guo J."/>
            <person name="Li S."/>
            <person name="Chen X."/>
            <person name="Wang C."/>
            <person name="Dai X."/>
            <person name="Yang H."/>
            <person name="Song W."/>
            <person name="Hou L."/>
            <person name="Xu J."/>
            <person name="Tong Z."/>
            <person name="Xu A."/>
            <person name="Yuan X."/>
            <person name="Wang W."/>
            <person name="Yang Q."/>
            <person name="Chen L."/>
            <person name="Sun Z."/>
            <person name="Wang K."/>
            <person name="Pan B."/>
            <person name="Chen J."/>
            <person name="Bao Y."/>
            <person name="Liu F."/>
            <person name="Qi X."/>
            <person name="Gang D.R."/>
            <person name="Wen J."/>
            <person name="Li J."/>
        </authorList>
    </citation>
    <scope>NUCLEOTIDE SEQUENCE</scope>
    <source>
        <strain evidence="9">Dzin_1.0</strain>
    </source>
</reference>
<keyword evidence="4" id="KW-0418">Kinase</keyword>
<dbReference type="PANTHER" id="PTHR24349">
    <property type="entry name" value="SERINE/THREONINE-PROTEIN KINASE"/>
    <property type="match status" value="1"/>
</dbReference>
<dbReference type="InterPro" id="IPR018247">
    <property type="entry name" value="EF_Hand_1_Ca_BS"/>
</dbReference>
<feature type="compositionally biased region" description="Basic residues" evidence="7">
    <location>
        <begin position="333"/>
        <end position="343"/>
    </location>
</feature>
<dbReference type="GO" id="GO:0005509">
    <property type="term" value="F:calcium ion binding"/>
    <property type="evidence" value="ECO:0007669"/>
    <property type="project" value="InterPro"/>
</dbReference>
<evidence type="ECO:0000313" key="10">
    <source>
        <dbReference type="Proteomes" id="UP001085076"/>
    </source>
</evidence>
<dbReference type="InterPro" id="IPR002048">
    <property type="entry name" value="EF_hand_dom"/>
</dbReference>